<feature type="region of interest" description="Disordered" evidence="1">
    <location>
        <begin position="1"/>
        <end position="21"/>
    </location>
</feature>
<sequence length="48" mass="5045">MVCPLVKRSEGISPPNQRKTISLGPSVADHAIISVAKFAQAGVSEPEK</sequence>
<gene>
    <name evidence="2" type="ORF">UFOPK1650_00458</name>
</gene>
<protein>
    <submittedName>
        <fullName evidence="2">Unannotated protein</fullName>
    </submittedName>
</protein>
<accession>A0A6J6DPT8</accession>
<evidence type="ECO:0000313" key="2">
    <source>
        <dbReference type="EMBL" id="CAB4566077.1"/>
    </source>
</evidence>
<reference evidence="2" key="1">
    <citation type="submission" date="2020-05" db="EMBL/GenBank/DDBJ databases">
        <authorList>
            <person name="Chiriac C."/>
            <person name="Salcher M."/>
            <person name="Ghai R."/>
            <person name="Kavagutti S V."/>
        </authorList>
    </citation>
    <scope>NUCLEOTIDE SEQUENCE</scope>
</reference>
<organism evidence="2">
    <name type="scientific">freshwater metagenome</name>
    <dbReference type="NCBI Taxonomy" id="449393"/>
    <lineage>
        <taxon>unclassified sequences</taxon>
        <taxon>metagenomes</taxon>
        <taxon>ecological metagenomes</taxon>
    </lineage>
</organism>
<name>A0A6J6DPT8_9ZZZZ</name>
<dbReference type="EMBL" id="CAEZTJ010000048">
    <property type="protein sequence ID" value="CAB4566077.1"/>
    <property type="molecule type" value="Genomic_DNA"/>
</dbReference>
<dbReference type="AlphaFoldDB" id="A0A6J6DPT8"/>
<proteinExistence type="predicted"/>
<evidence type="ECO:0000256" key="1">
    <source>
        <dbReference type="SAM" id="MobiDB-lite"/>
    </source>
</evidence>